<dbReference type="InterPro" id="IPR001192">
    <property type="entry name" value="PI-PLC_fam"/>
</dbReference>
<dbReference type="OrthoDB" id="269822at2759"/>
<dbReference type="PRINTS" id="PR00390">
    <property type="entry name" value="PHPHLIPASEC"/>
</dbReference>
<keyword evidence="1" id="KW-0807">Transducer</keyword>
<comment type="catalytic activity">
    <reaction evidence="2">
        <text>a 1,2-diacyl-sn-glycero-3-phospho-(1D-myo-inositol-4,5-bisphosphate) + H2O = 1D-myo-inositol 1,4,5-trisphosphate + a 1,2-diacyl-sn-glycerol + H(+)</text>
        <dbReference type="Rhea" id="RHEA:33179"/>
        <dbReference type="ChEBI" id="CHEBI:15377"/>
        <dbReference type="ChEBI" id="CHEBI:15378"/>
        <dbReference type="ChEBI" id="CHEBI:17815"/>
        <dbReference type="ChEBI" id="CHEBI:58456"/>
        <dbReference type="ChEBI" id="CHEBI:203600"/>
        <dbReference type="EC" id="3.1.4.11"/>
    </reaction>
</comment>
<feature type="domain" description="PI-PLC Y-box" evidence="4">
    <location>
        <begin position="207"/>
        <end position="326"/>
    </location>
</feature>
<evidence type="ECO:0000313" key="10">
    <source>
        <dbReference type="Proteomes" id="UP000307169"/>
    </source>
</evidence>
<dbReference type="EMBL" id="SPRC01000001">
    <property type="protein sequence ID" value="TIB82721.1"/>
    <property type="molecule type" value="Genomic_DNA"/>
</dbReference>
<dbReference type="Proteomes" id="UP000307169">
    <property type="component" value="Unassembled WGS sequence"/>
</dbReference>
<dbReference type="InterPro" id="IPR035892">
    <property type="entry name" value="C2_domain_sf"/>
</dbReference>
<dbReference type="Proteomes" id="UP000305362">
    <property type="component" value="Unassembled WGS sequence"/>
</dbReference>
<dbReference type="GO" id="GO:0016042">
    <property type="term" value="P:lipid catabolic process"/>
    <property type="evidence" value="ECO:0007669"/>
    <property type="project" value="UniProtKB-KW"/>
</dbReference>
<feature type="region of interest" description="Disordered" evidence="3">
    <location>
        <begin position="177"/>
        <end position="200"/>
    </location>
</feature>
<dbReference type="InterPro" id="IPR000008">
    <property type="entry name" value="C2_dom"/>
</dbReference>
<dbReference type="EMBL" id="SPRH01000001">
    <property type="protein sequence ID" value="TIC05018.1"/>
    <property type="molecule type" value="Genomic_DNA"/>
</dbReference>
<reference evidence="9 10" key="1">
    <citation type="submission" date="2019-03" db="EMBL/GenBank/DDBJ databases">
        <title>Sequencing 25 genomes of Wallemia mellicola.</title>
        <authorList>
            <person name="Gostincar C."/>
        </authorList>
    </citation>
    <scope>NUCLEOTIDE SEQUENCE [LARGE SCALE GENOMIC DNA]</scope>
    <source>
        <strain evidence="6 10">EXF-1262</strain>
        <strain evidence="8 9">EXF-1277</strain>
        <strain evidence="5 11">EXF-6152</strain>
        <strain evidence="7 12">EXF-757</strain>
    </source>
</reference>
<dbReference type="EC" id="3.1.4.11" evidence="2"/>
<dbReference type="PANTHER" id="PTHR10336:SF169">
    <property type="entry name" value="PHOSPHOINOSITIDE PHOSPHOLIPASE C"/>
    <property type="match status" value="1"/>
</dbReference>
<sequence length="455" mass="51144">MSTHVGDSDLLTPVLSQPPLDESKHLSEYFISSSHNTYLAKGQLYGQSTAEQYKNVLDAGARCVEIDLWDGDNDEPKVTHGWTLTSNLSLRDACQAINECIHSDDFPVIISLENHASIPQQDKAVDILKESFGDKLVSTPLEGVEVPTLAQLKGKVVVKVEYYPDSLQSLQEQVEHLQIESGSDDDEETKKLRQEKEKVRPKMSSSLSALGVIAMSVKPGNREWWNARSRITEPRNAVINVGESAMSKVCNDTRALADVRHTTKTQLVRVYPHGLRIDSRNLDPLPLWRGGAQIVALNFQVFDKGLQLNKALFANRGFILKPKHVRMGETDADTRMRKLNIRVVGASDIETKGKMFFRAKLYTMEEDVRFKTKSVAAPNPRWDEDFSWTYDESDSLAILRCKITHDIPFHRDETLATWCVRATNLADGLHLVKMDDENGDESKISVLLDVSRVDA</sequence>
<keyword evidence="2" id="KW-0442">Lipid degradation</keyword>
<dbReference type="InterPro" id="IPR000909">
    <property type="entry name" value="PLipase_C_PInositol-sp_X_dom"/>
</dbReference>
<dbReference type="EMBL" id="SPRV01000002">
    <property type="protein sequence ID" value="TIC71654.1"/>
    <property type="molecule type" value="Genomic_DNA"/>
</dbReference>
<organism evidence="6 10">
    <name type="scientific">Wallemia mellicola</name>
    <dbReference type="NCBI Taxonomy" id="1708541"/>
    <lineage>
        <taxon>Eukaryota</taxon>
        <taxon>Fungi</taxon>
        <taxon>Dikarya</taxon>
        <taxon>Basidiomycota</taxon>
        <taxon>Wallemiomycotina</taxon>
        <taxon>Wallemiomycetes</taxon>
        <taxon>Wallemiales</taxon>
        <taxon>Wallemiaceae</taxon>
        <taxon>Wallemia</taxon>
    </lineage>
</organism>
<dbReference type="SUPFAM" id="SSF51695">
    <property type="entry name" value="PLC-like phosphodiesterases"/>
    <property type="match status" value="1"/>
</dbReference>
<dbReference type="Pfam" id="PF00387">
    <property type="entry name" value="PI-PLC-Y"/>
    <property type="match status" value="1"/>
</dbReference>
<evidence type="ECO:0000313" key="7">
    <source>
        <dbReference type="EMBL" id="TIC70229.1"/>
    </source>
</evidence>
<evidence type="ECO:0000256" key="2">
    <source>
        <dbReference type="RuleBase" id="RU361133"/>
    </source>
</evidence>
<gene>
    <name evidence="7" type="ORF">E3Q01_00112</name>
    <name evidence="8" type="ORF">E3Q03_00337</name>
    <name evidence="6" type="ORF">E3Q17_00073</name>
    <name evidence="5" type="ORF">E3Q22_00158</name>
</gene>
<dbReference type="GO" id="GO:0004435">
    <property type="term" value="F:phosphatidylinositol-4,5-bisphosphate phospholipase C activity"/>
    <property type="evidence" value="ECO:0007669"/>
    <property type="project" value="UniProtKB-EC"/>
</dbReference>
<evidence type="ECO:0000313" key="8">
    <source>
        <dbReference type="EMBL" id="TIC71654.1"/>
    </source>
</evidence>
<feature type="compositionally biased region" description="Basic and acidic residues" evidence="3">
    <location>
        <begin position="188"/>
        <end position="200"/>
    </location>
</feature>
<protein>
    <recommendedName>
        <fullName evidence="2">Phosphoinositide phospholipase C</fullName>
        <ecNumber evidence="2">3.1.4.11</ecNumber>
    </recommendedName>
</protein>
<evidence type="ECO:0000259" key="4">
    <source>
        <dbReference type="PROSITE" id="PS50008"/>
    </source>
</evidence>
<name>A0A4T0P660_9BASI</name>
<evidence type="ECO:0000313" key="12">
    <source>
        <dbReference type="Proteomes" id="UP000310708"/>
    </source>
</evidence>
<dbReference type="Pfam" id="PF00388">
    <property type="entry name" value="PI-PLC-X"/>
    <property type="match status" value="1"/>
</dbReference>
<evidence type="ECO:0000256" key="1">
    <source>
        <dbReference type="ARBA" id="ARBA00023224"/>
    </source>
</evidence>
<dbReference type="EMBL" id="SPRX01000001">
    <property type="protein sequence ID" value="TIC70229.1"/>
    <property type="molecule type" value="Genomic_DNA"/>
</dbReference>
<dbReference type="Gene3D" id="2.60.40.150">
    <property type="entry name" value="C2 domain"/>
    <property type="match status" value="1"/>
</dbReference>
<proteinExistence type="predicted"/>
<dbReference type="SUPFAM" id="SSF49562">
    <property type="entry name" value="C2 domain (Calcium/lipid-binding domain, CaLB)"/>
    <property type="match status" value="1"/>
</dbReference>
<dbReference type="SMART" id="SM00149">
    <property type="entry name" value="PLCYc"/>
    <property type="match status" value="1"/>
</dbReference>
<dbReference type="InterPro" id="IPR001711">
    <property type="entry name" value="PLipase_C_Pinositol-sp_Y"/>
</dbReference>
<dbReference type="GO" id="GO:0048015">
    <property type="term" value="P:phosphatidylinositol-mediated signaling"/>
    <property type="evidence" value="ECO:0007669"/>
    <property type="project" value="TreeGrafter"/>
</dbReference>
<dbReference type="AlphaFoldDB" id="A0A4T0P660"/>
<dbReference type="PANTHER" id="PTHR10336">
    <property type="entry name" value="PHOSPHOINOSITIDE-SPECIFIC PHOSPHOLIPASE C FAMILY PROTEIN"/>
    <property type="match status" value="1"/>
</dbReference>
<dbReference type="InterPro" id="IPR017946">
    <property type="entry name" value="PLC-like_Pdiesterase_TIM-brl"/>
</dbReference>
<dbReference type="SMART" id="SM00148">
    <property type="entry name" value="PLCXc"/>
    <property type="match status" value="1"/>
</dbReference>
<evidence type="ECO:0000256" key="3">
    <source>
        <dbReference type="SAM" id="MobiDB-lite"/>
    </source>
</evidence>
<keyword evidence="2" id="KW-0443">Lipid metabolism</keyword>
<evidence type="ECO:0000313" key="11">
    <source>
        <dbReference type="Proteomes" id="UP000310685"/>
    </source>
</evidence>
<dbReference type="Pfam" id="PF00168">
    <property type="entry name" value="C2"/>
    <property type="match status" value="1"/>
</dbReference>
<dbReference type="PROSITE" id="PS50007">
    <property type="entry name" value="PIPLC_X_DOMAIN"/>
    <property type="match status" value="1"/>
</dbReference>
<evidence type="ECO:0000313" key="6">
    <source>
        <dbReference type="EMBL" id="TIC05018.1"/>
    </source>
</evidence>
<dbReference type="Proteomes" id="UP000310708">
    <property type="component" value="Unassembled WGS sequence"/>
</dbReference>
<dbReference type="PROSITE" id="PS50008">
    <property type="entry name" value="PIPLC_Y_DOMAIN"/>
    <property type="match status" value="1"/>
</dbReference>
<dbReference type="GO" id="GO:0051209">
    <property type="term" value="P:release of sequestered calcium ion into cytosol"/>
    <property type="evidence" value="ECO:0007669"/>
    <property type="project" value="TreeGrafter"/>
</dbReference>
<evidence type="ECO:0000313" key="9">
    <source>
        <dbReference type="Proteomes" id="UP000305362"/>
    </source>
</evidence>
<evidence type="ECO:0000313" key="5">
    <source>
        <dbReference type="EMBL" id="TIB82721.1"/>
    </source>
</evidence>
<dbReference type="Gene3D" id="3.20.20.190">
    <property type="entry name" value="Phosphatidylinositol (PI) phosphodiesterase"/>
    <property type="match status" value="1"/>
</dbReference>
<dbReference type="CDD" id="cd08558">
    <property type="entry name" value="PI-PLCc_eukaryota"/>
    <property type="match status" value="1"/>
</dbReference>
<keyword evidence="2" id="KW-0378">Hydrolase</keyword>
<dbReference type="Proteomes" id="UP000310685">
    <property type="component" value="Unassembled WGS sequence"/>
</dbReference>
<accession>A0A4T0P660</accession>
<comment type="caution">
    <text evidence="6">The sequence shown here is derived from an EMBL/GenBank/DDBJ whole genome shotgun (WGS) entry which is preliminary data.</text>
</comment>